<reference evidence="5" key="2">
    <citation type="journal article" date="2018" name="DNA Res.">
        <title>Comparative genome and transcriptome analyses reveal adaptations to opportunistic infections in woody plant degrading pathogens of Botryosphaeriaceae.</title>
        <authorList>
            <person name="Yan J.Y."/>
            <person name="Zhao W.S."/>
            <person name="Chen Z."/>
            <person name="Xing Q.K."/>
            <person name="Zhang W."/>
            <person name="Chethana K.W.T."/>
            <person name="Xue M.F."/>
            <person name="Xu J.P."/>
            <person name="Phillips A.J.L."/>
            <person name="Wang Y."/>
            <person name="Liu J.H."/>
            <person name="Liu M."/>
            <person name="Zhou Y."/>
            <person name="Jayawardena R.S."/>
            <person name="Manawasinghe I.S."/>
            <person name="Huang J.B."/>
            <person name="Qiao G.H."/>
            <person name="Fu C.Y."/>
            <person name="Guo F.F."/>
            <person name="Dissanayake A.J."/>
            <person name="Peng Y.L."/>
            <person name="Hyde K.D."/>
            <person name="Li X.H."/>
        </authorList>
    </citation>
    <scope>NUCLEOTIDE SEQUENCE</scope>
    <source>
        <strain evidence="5">CSS-01s</strain>
    </source>
</reference>
<dbReference type="CDD" id="cd11887">
    <property type="entry name" value="SH3_Bbc1"/>
    <property type="match status" value="1"/>
</dbReference>
<feature type="compositionally biased region" description="Pro residues" evidence="3">
    <location>
        <begin position="856"/>
        <end position="866"/>
    </location>
</feature>
<dbReference type="PANTHER" id="PTHR46026:SF1">
    <property type="entry name" value="RHO-TYPE GUANINE NUCLEOTIDE EXCHANGE FACTOR, ISOFORM F"/>
    <property type="match status" value="1"/>
</dbReference>
<dbReference type="Gene3D" id="2.30.30.40">
    <property type="entry name" value="SH3 Domains"/>
    <property type="match status" value="1"/>
</dbReference>
<feature type="compositionally biased region" description="Pro residues" evidence="3">
    <location>
        <begin position="732"/>
        <end position="755"/>
    </location>
</feature>
<feature type="compositionally biased region" description="Low complexity" evidence="3">
    <location>
        <begin position="486"/>
        <end position="496"/>
    </location>
</feature>
<evidence type="ECO:0000256" key="2">
    <source>
        <dbReference type="PROSITE-ProRule" id="PRU00192"/>
    </source>
</evidence>
<feature type="compositionally biased region" description="Pro residues" evidence="3">
    <location>
        <begin position="604"/>
        <end position="614"/>
    </location>
</feature>
<feature type="compositionally biased region" description="Basic and acidic residues" evidence="3">
    <location>
        <begin position="230"/>
        <end position="250"/>
    </location>
</feature>
<evidence type="ECO:0000256" key="1">
    <source>
        <dbReference type="ARBA" id="ARBA00022443"/>
    </source>
</evidence>
<protein>
    <recommendedName>
        <fullName evidence="4">SH3 domain-containing protein</fullName>
    </recommendedName>
</protein>
<dbReference type="SMART" id="SM00326">
    <property type="entry name" value="SH3"/>
    <property type="match status" value="1"/>
</dbReference>
<comment type="caution">
    <text evidence="5">The sequence shown here is derived from an EMBL/GenBank/DDBJ whole genome shotgun (WGS) entry which is preliminary data.</text>
</comment>
<feature type="compositionally biased region" description="Acidic residues" evidence="3">
    <location>
        <begin position="874"/>
        <end position="884"/>
    </location>
</feature>
<feature type="compositionally biased region" description="Basic and acidic residues" evidence="3">
    <location>
        <begin position="421"/>
        <end position="433"/>
    </location>
</feature>
<evidence type="ECO:0000313" key="6">
    <source>
        <dbReference type="Proteomes" id="UP000627934"/>
    </source>
</evidence>
<feature type="compositionally biased region" description="Basic and acidic residues" evidence="3">
    <location>
        <begin position="509"/>
        <end position="550"/>
    </location>
</feature>
<dbReference type="Proteomes" id="UP000627934">
    <property type="component" value="Unassembled WGS sequence"/>
</dbReference>
<dbReference type="InterPro" id="IPR001452">
    <property type="entry name" value="SH3_domain"/>
</dbReference>
<feature type="compositionally biased region" description="Pro residues" evidence="3">
    <location>
        <begin position="551"/>
        <end position="587"/>
    </location>
</feature>
<feature type="compositionally biased region" description="Pro residues" evidence="3">
    <location>
        <begin position="208"/>
        <end position="224"/>
    </location>
</feature>
<feature type="compositionally biased region" description="Acidic residues" evidence="3">
    <location>
        <begin position="687"/>
        <end position="699"/>
    </location>
</feature>
<feature type="compositionally biased region" description="Basic and acidic residues" evidence="3">
    <location>
        <begin position="266"/>
        <end position="277"/>
    </location>
</feature>
<feature type="compositionally biased region" description="Acidic residues" evidence="3">
    <location>
        <begin position="403"/>
        <end position="420"/>
    </location>
</feature>
<dbReference type="PROSITE" id="PS50002">
    <property type="entry name" value="SH3"/>
    <property type="match status" value="1"/>
</dbReference>
<feature type="compositionally biased region" description="Low complexity" evidence="3">
    <location>
        <begin position="135"/>
        <end position="149"/>
    </location>
</feature>
<feature type="compositionally biased region" description="Basic and acidic residues" evidence="3">
    <location>
        <begin position="463"/>
        <end position="475"/>
    </location>
</feature>
<dbReference type="Pfam" id="PF00018">
    <property type="entry name" value="SH3_1"/>
    <property type="match status" value="1"/>
</dbReference>
<dbReference type="InterPro" id="IPR036028">
    <property type="entry name" value="SH3-like_dom_sf"/>
</dbReference>
<feature type="compositionally biased region" description="Low complexity" evidence="3">
    <location>
        <begin position="1350"/>
        <end position="1379"/>
    </location>
</feature>
<dbReference type="InterPro" id="IPR035552">
    <property type="entry name" value="Mti1_SH3"/>
</dbReference>
<accession>A0A8H7IRP9</accession>
<feature type="compositionally biased region" description="Acidic residues" evidence="3">
    <location>
        <begin position="92"/>
        <end position="101"/>
    </location>
</feature>
<dbReference type="InterPro" id="IPR057402">
    <property type="entry name" value="AIM3_BBC1_C"/>
</dbReference>
<name>A0A8H7IRP9_9PEZI</name>
<feature type="compositionally biased region" description="Pro residues" evidence="3">
    <location>
        <begin position="67"/>
        <end position="86"/>
    </location>
</feature>
<reference evidence="5" key="1">
    <citation type="submission" date="2016-08" db="EMBL/GenBank/DDBJ databases">
        <authorList>
            <person name="Yan J."/>
        </authorList>
    </citation>
    <scope>NUCLEOTIDE SEQUENCE</scope>
    <source>
        <strain evidence="5">CSS-01s</strain>
    </source>
</reference>
<dbReference type="SUPFAM" id="SSF50044">
    <property type="entry name" value="SH3-domain"/>
    <property type="match status" value="1"/>
</dbReference>
<keyword evidence="1 2" id="KW-0728">SH3 domain</keyword>
<feature type="compositionally biased region" description="Low complexity" evidence="3">
    <location>
        <begin position="1328"/>
        <end position="1343"/>
    </location>
</feature>
<feature type="compositionally biased region" description="Basic and acidic residues" evidence="3">
    <location>
        <begin position="930"/>
        <end position="958"/>
    </location>
</feature>
<dbReference type="Pfam" id="PF25459">
    <property type="entry name" value="AIM3_BBC1_C"/>
    <property type="match status" value="1"/>
</dbReference>
<feature type="compositionally biased region" description="Basic and acidic residues" evidence="3">
    <location>
        <begin position="677"/>
        <end position="686"/>
    </location>
</feature>
<sequence>MAAPPFKVKALYEYNSGHEDDLAFPENAIITVTAEEDADWYVGEYSDPNGTKTEGLFPKNFVERYEPAPPPRPNRASRPPPPPSAPAPVDEAPADDVPEQPEPEHEPPVAQAPEQPEAPREERPVPPQSPPPVAAPKSPEQPSLPKMSKPAPPPAAPAAGSKSPPPPVAEKPQSFKDRIAAFNRGSAAPIAPLKPGGPPSGFIKKPFVAPPPSRNAYVPPPREPAPQKVYRRDEDPEISERQAQDQEMAERAGLGGSSAPAEGEEDAPKPQSLKERIALLQKQQMEQAARQAEASHKEKPKRPPKKRIESHEMDVQSETTEGGEPEDAQAQAKKRHSHHPKSPEARQQEREPFSDGNEADQSAAGETTEDAEGSSTSVEEDEERARGKGVPRAHAAPTHEPEVGDEEDATEEEAEEEMDEETKRRMELRERMAKLSGGMGMAGMFGMPMPGMKPPPKKTTSGSERKSIDSHRDSEQSPPPPAQRVPMIPIPGMGMPQVRSPESEDTEMAVEKENEPAHPITGEHEPEKVTDMEDIKADETVKDQPHEKDAPPPVPQDRPVPPPPSAERPAPPPVPADSRPVPAPPPPERPESRGSESDEELPARGPPPPIPQSPPQHRGQEPTSPSVTSRPSTSSEKRASRPIPPIPGVSSPVMSPTAASRAPPPPPPAAAPPSRGSAKEALSREDMEGETEYEGDYDTDIASGATHKDALKAHARDHSYDESTLAGSPITGHPPVPSGAPRAVPPPPPQQPPPSRQSLDAPRGAPPPPPRESMDAPRGAPPPRPRESMDAPRAMPPPLPRESIDAPRAMPPPPPRESIDAPRGVPPPPPSQPMSPADDEDEYDPYKYNAQAARAAPPPPSGPPPAAASQGSVPEEEDDDDEEIYQSPPPRRMSKRMSQHQAPFSPHQEAEDTYETPMSPPRSSMQTTRKSLDVDRTLGSRRSMDQSRPSIDHGHIANDVDLGQPSQWWTQPNTPPPVFQNRKDVLFEIEESTTSKRGGRTIVQKDVYVLFQDYSQTVVTARYDTREPAGVALEQRHEPPPQKLRQDQLEDAYEQFGRRMSEDANAKQHATVGDGSPQALVLELLKPLSSALYPVGTRAYGALVYANLANASVQQNDEIRPGDIISLRNAKFEGKHGAMHAKYKMEVGKPDHVGVVVEWDGTKKKIRALEQGRESKKVKVESFRMGDLRSGESMASALKGQALLSSVLVHLQYCNETTGAYTCSTASGAYCGGSSLSTNIIIHCTNFVGQSTNCNANLAGINPVGVKSAATCYQSSSMSGDAVCSFNGVGYPENGTTAAFPICNASSVLSLPSHNATRPSTEFRIGPSTTSSSLSSSTDSTLSAPAVPVTPSSTRTITTTVANTASGTSAGTNGHTTTSEPSQVMSAPAPHNFAVPSGILPILAMAAVLVG</sequence>
<feature type="compositionally biased region" description="Low complexity" evidence="3">
    <location>
        <begin position="281"/>
        <end position="292"/>
    </location>
</feature>
<dbReference type="EMBL" id="MDYX01000040">
    <property type="protein sequence ID" value="KAF9630567.1"/>
    <property type="molecule type" value="Genomic_DNA"/>
</dbReference>
<feature type="compositionally biased region" description="Acidic residues" evidence="3">
    <location>
        <begin position="367"/>
        <end position="382"/>
    </location>
</feature>
<gene>
    <name evidence="5" type="ORF">BFW01_g1129</name>
</gene>
<organism evidence="5 6">
    <name type="scientific">Lasiodiplodia theobromae</name>
    <dbReference type="NCBI Taxonomy" id="45133"/>
    <lineage>
        <taxon>Eukaryota</taxon>
        <taxon>Fungi</taxon>
        <taxon>Dikarya</taxon>
        <taxon>Ascomycota</taxon>
        <taxon>Pezizomycotina</taxon>
        <taxon>Dothideomycetes</taxon>
        <taxon>Dothideomycetes incertae sedis</taxon>
        <taxon>Botryosphaeriales</taxon>
        <taxon>Botryosphaeriaceae</taxon>
        <taxon>Lasiodiplodia</taxon>
    </lineage>
</organism>
<feature type="compositionally biased region" description="Basic and acidic residues" evidence="3">
    <location>
        <begin position="341"/>
        <end position="353"/>
    </location>
</feature>
<evidence type="ECO:0000256" key="3">
    <source>
        <dbReference type="SAM" id="MobiDB-lite"/>
    </source>
</evidence>
<feature type="region of interest" description="Disordered" evidence="3">
    <location>
        <begin position="1316"/>
        <end position="1385"/>
    </location>
</feature>
<feature type="compositionally biased region" description="Basic and acidic residues" evidence="3">
    <location>
        <begin position="706"/>
        <end position="721"/>
    </location>
</feature>
<proteinExistence type="predicted"/>
<dbReference type="PANTHER" id="PTHR46026">
    <property type="entry name" value="RHO-TYPE GUANINE NUCLEOTIDE EXCHANGE FACTOR, ISOFORM F"/>
    <property type="match status" value="1"/>
</dbReference>
<feature type="compositionally biased region" description="Pro residues" evidence="3">
    <location>
        <begin position="662"/>
        <end position="671"/>
    </location>
</feature>
<feature type="compositionally biased region" description="Pro residues" evidence="3">
    <location>
        <begin position="125"/>
        <end position="134"/>
    </location>
</feature>
<evidence type="ECO:0000259" key="4">
    <source>
        <dbReference type="PROSITE" id="PS50002"/>
    </source>
</evidence>
<evidence type="ECO:0000313" key="5">
    <source>
        <dbReference type="EMBL" id="KAF9630567.1"/>
    </source>
</evidence>
<feature type="compositionally biased region" description="Pro residues" evidence="3">
    <location>
        <begin position="824"/>
        <end position="833"/>
    </location>
</feature>
<feature type="domain" description="SH3" evidence="4">
    <location>
        <begin position="3"/>
        <end position="67"/>
    </location>
</feature>
<feature type="compositionally biased region" description="Low complexity" evidence="3">
    <location>
        <begin position="622"/>
        <end position="634"/>
    </location>
</feature>
<feature type="compositionally biased region" description="Low complexity" evidence="3">
    <location>
        <begin position="648"/>
        <end position="661"/>
    </location>
</feature>
<feature type="region of interest" description="Disordered" evidence="3">
    <location>
        <begin position="42"/>
        <end position="964"/>
    </location>
</feature>